<dbReference type="Proteomes" id="UP000366051">
    <property type="component" value="Chromosome"/>
</dbReference>
<sequence>MRTRHARSGTTNDENQVFLITLGLLLAEGQGITLSSALDWSHAVTASKLLMR</sequence>
<dbReference type="KEGG" id="hcv:FTV88_0211"/>
<evidence type="ECO:0000313" key="1">
    <source>
        <dbReference type="EMBL" id="QGG46390.1"/>
    </source>
</evidence>
<reference evidence="2" key="1">
    <citation type="submission" date="2019-11" db="EMBL/GenBank/DDBJ databases">
        <title>Genome sequence of Heliorestis convoluta strain HH, an alkaliphilic and minimalistic phototrophic bacterium from a soda lake in Egypt.</title>
        <authorList>
            <person name="Dewey E.D."/>
            <person name="Stokes L.M."/>
            <person name="Burchell B.M."/>
            <person name="Shaffer K.N."/>
            <person name="Huntington A.M."/>
            <person name="Baker J.M."/>
            <person name="Nadendla S."/>
            <person name="Giglio M.G."/>
            <person name="Touchman J.W."/>
            <person name="Blankenship R.E."/>
            <person name="Madigan M.T."/>
            <person name="Sattley W.M."/>
        </authorList>
    </citation>
    <scope>NUCLEOTIDE SEQUENCE [LARGE SCALE GENOMIC DNA]</scope>
    <source>
        <strain evidence="2">HH</strain>
    </source>
</reference>
<organism evidence="1 2">
    <name type="scientific">Heliorestis convoluta</name>
    <dbReference type="NCBI Taxonomy" id="356322"/>
    <lineage>
        <taxon>Bacteria</taxon>
        <taxon>Bacillati</taxon>
        <taxon>Bacillota</taxon>
        <taxon>Clostridia</taxon>
        <taxon>Eubacteriales</taxon>
        <taxon>Heliobacteriaceae</taxon>
        <taxon>Heliorestis</taxon>
    </lineage>
</organism>
<gene>
    <name evidence="1" type="ORF">FTV88_0211</name>
</gene>
<accession>A0A5Q2N217</accession>
<name>A0A5Q2N217_9FIRM</name>
<proteinExistence type="predicted"/>
<evidence type="ECO:0000313" key="2">
    <source>
        <dbReference type="Proteomes" id="UP000366051"/>
    </source>
</evidence>
<dbReference type="AlphaFoldDB" id="A0A5Q2N217"/>
<dbReference type="EMBL" id="CP045875">
    <property type="protein sequence ID" value="QGG46390.1"/>
    <property type="molecule type" value="Genomic_DNA"/>
</dbReference>
<keyword evidence="2" id="KW-1185">Reference proteome</keyword>
<protein>
    <submittedName>
        <fullName evidence="1">Uncharacterized protein</fullName>
    </submittedName>
</protein>